<feature type="signal peptide" evidence="1">
    <location>
        <begin position="1"/>
        <end position="18"/>
    </location>
</feature>
<dbReference type="AlphaFoldDB" id="A0A1E5FFH2"/>
<keyword evidence="1" id="KW-0732">Signal</keyword>
<dbReference type="Proteomes" id="UP000094802">
    <property type="component" value="Unassembled WGS sequence"/>
</dbReference>
<dbReference type="EMBL" id="AJZD02000256">
    <property type="protein sequence ID" value="OEF88861.1"/>
    <property type="molecule type" value="Genomic_DNA"/>
</dbReference>
<comment type="caution">
    <text evidence="2">The sequence shown here is derived from an EMBL/GenBank/DDBJ whole genome shotgun (WGS) entry which is preliminary data.</text>
</comment>
<dbReference type="PROSITE" id="PS51257">
    <property type="entry name" value="PROKAR_LIPOPROTEIN"/>
    <property type="match status" value="1"/>
</dbReference>
<evidence type="ECO:0008006" key="4">
    <source>
        <dbReference type="Google" id="ProtNLM"/>
    </source>
</evidence>
<dbReference type="OrthoDB" id="5903755at2"/>
<sequence>MITILQRFALFLPLLALTGCDSSDATKQVTVTSQVSVTEQKATAPKTLNRPVSVQGWLKPGSPDLEFVEIPVKVTLEEFSSSGESKILATTTTKANYHTGFLARYVLEYNTNQLDEDAKYFVRVEAKRGEEALWHNNILFSGLTNPYQNSTINIVVK</sequence>
<evidence type="ECO:0000313" key="2">
    <source>
        <dbReference type="EMBL" id="OEF88861.1"/>
    </source>
</evidence>
<organism evidence="2 3">
    <name type="scientific">Vibrio splendidus 12E03</name>
    <dbReference type="NCBI Taxonomy" id="1191305"/>
    <lineage>
        <taxon>Bacteria</taxon>
        <taxon>Pseudomonadati</taxon>
        <taxon>Pseudomonadota</taxon>
        <taxon>Gammaproteobacteria</taxon>
        <taxon>Vibrionales</taxon>
        <taxon>Vibrionaceae</taxon>
        <taxon>Vibrio</taxon>
    </lineage>
</organism>
<protein>
    <recommendedName>
        <fullName evidence="4">Lipoprotein</fullName>
    </recommendedName>
</protein>
<dbReference type="RefSeq" id="WP_019821155.1">
    <property type="nucleotide sequence ID" value="NZ_AJZD02000256.1"/>
</dbReference>
<evidence type="ECO:0000313" key="3">
    <source>
        <dbReference type="Proteomes" id="UP000094802"/>
    </source>
</evidence>
<accession>A0A1E5FFH2</accession>
<evidence type="ECO:0000256" key="1">
    <source>
        <dbReference type="SAM" id="SignalP"/>
    </source>
</evidence>
<name>A0A1E5FFH2_VIBSP</name>
<proteinExistence type="predicted"/>
<gene>
    <name evidence="2" type="ORF">A142_07810</name>
</gene>
<reference evidence="2 3" key="1">
    <citation type="journal article" date="2012" name="Science">
        <title>Ecological populations of bacteria act as socially cohesive units of antibiotic production and resistance.</title>
        <authorList>
            <person name="Cordero O.X."/>
            <person name="Wildschutte H."/>
            <person name="Kirkup B."/>
            <person name="Proehl S."/>
            <person name="Ngo L."/>
            <person name="Hussain F."/>
            <person name="Le Roux F."/>
            <person name="Mincer T."/>
            <person name="Polz M.F."/>
        </authorList>
    </citation>
    <scope>NUCLEOTIDE SEQUENCE [LARGE SCALE GENOMIC DNA]</scope>
    <source>
        <strain evidence="2 3">12E03</strain>
    </source>
</reference>
<feature type="chain" id="PRO_5009176292" description="Lipoprotein" evidence="1">
    <location>
        <begin position="19"/>
        <end position="157"/>
    </location>
</feature>